<evidence type="ECO:0000313" key="1">
    <source>
        <dbReference type="EMBL" id="ODN41374.1"/>
    </source>
</evidence>
<protein>
    <submittedName>
        <fullName evidence="1">Phage recombination protein Bet</fullName>
    </submittedName>
</protein>
<proteinExistence type="predicted"/>
<comment type="caution">
    <text evidence="1">The sequence shown here is derived from an EMBL/GenBank/DDBJ whole genome shotgun (WGS) entry which is preliminary data.</text>
</comment>
<evidence type="ECO:0000313" key="2">
    <source>
        <dbReference type="Proteomes" id="UP000094329"/>
    </source>
</evidence>
<dbReference type="EMBL" id="MDTU01000003">
    <property type="protein sequence ID" value="ODN41374.1"/>
    <property type="molecule type" value="Genomic_DNA"/>
</dbReference>
<dbReference type="NCBIfam" id="TIGR01913">
    <property type="entry name" value="bet_lambda"/>
    <property type="match status" value="1"/>
</dbReference>
<name>A0ABX2ZXP0_9GAMM</name>
<sequence length="326" mass="36921">MINANNSLVIRFAERFNLDADKLLNTLKATAFKQPARKDKSGHWAAPDISTEQMVALLLVADQFNLNPFLKEIWAFPDKKGGIVPVVSVDGWSRIINENQFYDGMEFRYADNKVNLDDKHKSCHEWIECVIYRKDRSHPVCVREYFDEVYRPAIEKKGDYGNYTIDGPWQSHPKRMLGHKALIQAARVAIGFAGIYDLDEAERICEMNRQEVDITPTKQPTNVVPLSTATPGLEQEARSSLDVTLNQLIERAKPSGCWDTAKSYVESKLQGADKDYALQRLSEAQAEFQPTPTPETPVEEAEFEAPAQETINQANFYFGGNADESR</sequence>
<accession>A0ABX2ZXP0</accession>
<reference evidence="1 2" key="1">
    <citation type="submission" date="2016-08" db="EMBL/GenBank/DDBJ databases">
        <title>Draft genome sequence of Candidatus Piscirickettsia litoralis, from seawater.</title>
        <authorList>
            <person name="Wan X."/>
            <person name="Lee A.J."/>
            <person name="Hou S."/>
            <person name="Donachie S.P."/>
        </authorList>
    </citation>
    <scope>NUCLEOTIDE SEQUENCE [LARGE SCALE GENOMIC DNA]</scope>
    <source>
        <strain evidence="1 2">Y2</strain>
    </source>
</reference>
<keyword evidence="2" id="KW-1185">Reference proteome</keyword>
<organism evidence="1 2">
    <name type="scientific">Piscirickettsia litoralis</name>
    <dbReference type="NCBI Taxonomy" id="1891921"/>
    <lineage>
        <taxon>Bacteria</taxon>
        <taxon>Pseudomonadati</taxon>
        <taxon>Pseudomonadota</taxon>
        <taxon>Gammaproteobacteria</taxon>
        <taxon>Thiotrichales</taxon>
        <taxon>Piscirickettsiaceae</taxon>
        <taxon>Piscirickettsia</taxon>
    </lineage>
</organism>
<dbReference type="InterPro" id="IPR010183">
    <property type="entry name" value="Phage_lambda_Bet"/>
</dbReference>
<gene>
    <name evidence="1" type="ORF">BGC07_16520</name>
</gene>
<dbReference type="Proteomes" id="UP000094329">
    <property type="component" value="Unassembled WGS sequence"/>
</dbReference>
<dbReference type="InterPro" id="IPR018330">
    <property type="entry name" value="RecT_fam"/>
</dbReference>
<dbReference type="Pfam" id="PF03837">
    <property type="entry name" value="RecT"/>
    <property type="match status" value="1"/>
</dbReference>